<dbReference type="GO" id="GO:0008270">
    <property type="term" value="F:zinc ion binding"/>
    <property type="evidence" value="ECO:0007669"/>
    <property type="project" value="InterPro"/>
</dbReference>
<keyword evidence="6" id="KW-0560">Oxidoreductase</keyword>
<dbReference type="STRING" id="88036.D8SNP4"/>
<evidence type="ECO:0000256" key="4">
    <source>
        <dbReference type="ARBA" id="ARBA00022833"/>
    </source>
</evidence>
<name>D8SNP4_SELML</name>
<dbReference type="EMBL" id="GL377630">
    <property type="protein sequence ID" value="EFJ13829.1"/>
    <property type="molecule type" value="Genomic_DNA"/>
</dbReference>
<evidence type="ECO:0000313" key="9">
    <source>
        <dbReference type="Proteomes" id="UP000001514"/>
    </source>
</evidence>
<dbReference type="OrthoDB" id="7396853at2759"/>
<evidence type="ECO:0000256" key="2">
    <source>
        <dbReference type="ARBA" id="ARBA00007581"/>
    </source>
</evidence>
<dbReference type="Gene3D" id="3.40.830.10">
    <property type="entry name" value="LigB-like"/>
    <property type="match status" value="1"/>
</dbReference>
<evidence type="ECO:0000313" key="8">
    <source>
        <dbReference type="EMBL" id="EFJ13829.1"/>
    </source>
</evidence>
<comment type="similarity">
    <text evidence="2">Belongs to the DODA-type extradiol aromatic ring-opening dioxygenase family.</text>
</comment>
<dbReference type="InterPro" id="IPR014436">
    <property type="entry name" value="Extradiol_dOase_DODA"/>
</dbReference>
<dbReference type="HOGENOM" id="CLU_046582_2_1_1"/>
<keyword evidence="3" id="KW-0479">Metal-binding</keyword>
<proteinExistence type="inferred from homology"/>
<dbReference type="Gramene" id="EFJ13829">
    <property type="protein sequence ID" value="EFJ13829"/>
    <property type="gene ID" value="SELMODRAFT_424064"/>
</dbReference>
<feature type="domain" description="Extradiol ring-cleavage dioxygenase class III enzyme subunit B" evidence="7">
    <location>
        <begin position="4"/>
        <end position="240"/>
    </location>
</feature>
<dbReference type="GO" id="GO:0008198">
    <property type="term" value="F:ferrous iron binding"/>
    <property type="evidence" value="ECO:0007669"/>
    <property type="project" value="InterPro"/>
</dbReference>
<dbReference type="Pfam" id="PF02900">
    <property type="entry name" value="LigB"/>
    <property type="match status" value="1"/>
</dbReference>
<dbReference type="KEGG" id="smo:SELMODRAFT_424064"/>
<protein>
    <recommendedName>
        <fullName evidence="7">Extradiol ring-cleavage dioxygenase class III enzyme subunit B domain-containing protein</fullName>
    </recommendedName>
</protein>
<dbReference type="PIRSF" id="PIRSF006157">
    <property type="entry name" value="Doxgns_DODA"/>
    <property type="match status" value="1"/>
</dbReference>
<dbReference type="Proteomes" id="UP000001514">
    <property type="component" value="Unassembled WGS sequence"/>
</dbReference>
<sequence length="268" mass="30097">MDVFYVSHGSPMLPFEEIPARDFFKGMAKLVKHKPKAILMVSGHWETRDPMVSTTARNPTIHDFYGFPRELYELKYEAPGAPDVARRAKQLLQDAGFKQAGEDPKRGLDHGAWVPLWLAFPDADIPVFQLSLQSHKDAAYHYRLGRALTPLTREGVLIIGSGTTTHNLRHMLPTVPDWGKAFDDWLYDCLIHQRYDEVTQFMDKAPYAKLNHPTPDHFLPLLVALGAAGEGATAQAIHRSWHGSFSMASYVFKPAVGAPGPQQQQQEL</sequence>
<keyword evidence="4" id="KW-0862">Zinc</keyword>
<dbReference type="OMA" id="SVIDGFW"/>
<evidence type="ECO:0000256" key="3">
    <source>
        <dbReference type="ARBA" id="ARBA00022723"/>
    </source>
</evidence>
<dbReference type="FunCoup" id="D8SNP4">
    <property type="interactions" value="151"/>
</dbReference>
<gene>
    <name evidence="8" type="ORF">SELMODRAFT_424064</name>
</gene>
<dbReference type="PANTHER" id="PTHR30096">
    <property type="entry name" value="4,5-DOPA DIOXYGENASE EXTRADIOL-LIKE PROTEIN"/>
    <property type="match status" value="1"/>
</dbReference>
<keyword evidence="9" id="KW-1185">Reference proteome</keyword>
<dbReference type="SUPFAM" id="SSF53213">
    <property type="entry name" value="LigB-like"/>
    <property type="match status" value="1"/>
</dbReference>
<organism evidence="9">
    <name type="scientific">Selaginella moellendorffii</name>
    <name type="common">Spikemoss</name>
    <dbReference type="NCBI Taxonomy" id="88036"/>
    <lineage>
        <taxon>Eukaryota</taxon>
        <taxon>Viridiplantae</taxon>
        <taxon>Streptophyta</taxon>
        <taxon>Embryophyta</taxon>
        <taxon>Tracheophyta</taxon>
        <taxon>Lycopodiopsida</taxon>
        <taxon>Selaginellales</taxon>
        <taxon>Selaginellaceae</taxon>
        <taxon>Selaginella</taxon>
    </lineage>
</organism>
<dbReference type="AlphaFoldDB" id="D8SNP4"/>
<keyword evidence="5" id="KW-0223">Dioxygenase</keyword>
<evidence type="ECO:0000256" key="6">
    <source>
        <dbReference type="ARBA" id="ARBA00023002"/>
    </source>
</evidence>
<dbReference type="InterPro" id="IPR004183">
    <property type="entry name" value="Xdiol_dOase_suB"/>
</dbReference>
<dbReference type="GO" id="GO:0016702">
    <property type="term" value="F:oxidoreductase activity, acting on single donors with incorporation of molecular oxygen, incorporation of two atoms of oxygen"/>
    <property type="evidence" value="ECO:0007669"/>
    <property type="project" value="UniProtKB-ARBA"/>
</dbReference>
<evidence type="ECO:0000256" key="5">
    <source>
        <dbReference type="ARBA" id="ARBA00022964"/>
    </source>
</evidence>
<evidence type="ECO:0000259" key="7">
    <source>
        <dbReference type="Pfam" id="PF02900"/>
    </source>
</evidence>
<reference evidence="8 9" key="1">
    <citation type="journal article" date="2011" name="Science">
        <title>The Selaginella genome identifies genetic changes associated with the evolution of vascular plants.</title>
        <authorList>
            <person name="Banks J.A."/>
            <person name="Nishiyama T."/>
            <person name="Hasebe M."/>
            <person name="Bowman J.L."/>
            <person name="Gribskov M."/>
            <person name="dePamphilis C."/>
            <person name="Albert V.A."/>
            <person name="Aono N."/>
            <person name="Aoyama T."/>
            <person name="Ambrose B.A."/>
            <person name="Ashton N.W."/>
            <person name="Axtell M.J."/>
            <person name="Barker E."/>
            <person name="Barker M.S."/>
            <person name="Bennetzen J.L."/>
            <person name="Bonawitz N.D."/>
            <person name="Chapple C."/>
            <person name="Cheng C."/>
            <person name="Correa L.G."/>
            <person name="Dacre M."/>
            <person name="DeBarry J."/>
            <person name="Dreyer I."/>
            <person name="Elias M."/>
            <person name="Engstrom E.M."/>
            <person name="Estelle M."/>
            <person name="Feng L."/>
            <person name="Finet C."/>
            <person name="Floyd S.K."/>
            <person name="Frommer W.B."/>
            <person name="Fujita T."/>
            <person name="Gramzow L."/>
            <person name="Gutensohn M."/>
            <person name="Harholt J."/>
            <person name="Hattori M."/>
            <person name="Heyl A."/>
            <person name="Hirai T."/>
            <person name="Hiwatashi Y."/>
            <person name="Ishikawa M."/>
            <person name="Iwata M."/>
            <person name="Karol K.G."/>
            <person name="Koehler B."/>
            <person name="Kolukisaoglu U."/>
            <person name="Kubo M."/>
            <person name="Kurata T."/>
            <person name="Lalonde S."/>
            <person name="Li K."/>
            <person name="Li Y."/>
            <person name="Litt A."/>
            <person name="Lyons E."/>
            <person name="Manning G."/>
            <person name="Maruyama T."/>
            <person name="Michael T.P."/>
            <person name="Mikami K."/>
            <person name="Miyazaki S."/>
            <person name="Morinaga S."/>
            <person name="Murata T."/>
            <person name="Mueller-Roeber B."/>
            <person name="Nelson D.R."/>
            <person name="Obara M."/>
            <person name="Oguri Y."/>
            <person name="Olmstead R.G."/>
            <person name="Onodera N."/>
            <person name="Petersen B.L."/>
            <person name="Pils B."/>
            <person name="Prigge M."/>
            <person name="Rensing S.A."/>
            <person name="Riano-Pachon D.M."/>
            <person name="Roberts A.W."/>
            <person name="Sato Y."/>
            <person name="Scheller H.V."/>
            <person name="Schulz B."/>
            <person name="Schulz C."/>
            <person name="Shakirov E.V."/>
            <person name="Shibagaki N."/>
            <person name="Shinohara N."/>
            <person name="Shippen D.E."/>
            <person name="Soerensen I."/>
            <person name="Sotooka R."/>
            <person name="Sugimoto N."/>
            <person name="Sugita M."/>
            <person name="Sumikawa N."/>
            <person name="Tanurdzic M."/>
            <person name="Theissen G."/>
            <person name="Ulvskov P."/>
            <person name="Wakazuki S."/>
            <person name="Weng J.K."/>
            <person name="Willats W.W."/>
            <person name="Wipf D."/>
            <person name="Wolf P.G."/>
            <person name="Yang L."/>
            <person name="Zimmer A.D."/>
            <person name="Zhu Q."/>
            <person name="Mitros T."/>
            <person name="Hellsten U."/>
            <person name="Loque D."/>
            <person name="Otillar R."/>
            <person name="Salamov A."/>
            <person name="Schmutz J."/>
            <person name="Shapiro H."/>
            <person name="Lindquist E."/>
            <person name="Lucas S."/>
            <person name="Rokhsar D."/>
            <person name="Grigoriev I.V."/>
        </authorList>
    </citation>
    <scope>NUCLEOTIDE SEQUENCE [LARGE SCALE GENOMIC DNA]</scope>
</reference>
<dbReference type="CDD" id="cd07363">
    <property type="entry name" value="45_DOPA_Dioxygenase"/>
    <property type="match status" value="1"/>
</dbReference>
<dbReference type="PANTHER" id="PTHR30096:SF0">
    <property type="entry name" value="4,5-DOPA DIOXYGENASE EXTRADIOL-LIKE PROTEIN"/>
    <property type="match status" value="1"/>
</dbReference>
<comment type="cofactor">
    <cofactor evidence="1">
        <name>Zn(2+)</name>
        <dbReference type="ChEBI" id="CHEBI:29105"/>
    </cofactor>
</comment>
<dbReference type="eggNOG" id="ENOG502QS66">
    <property type="taxonomic scope" value="Eukaryota"/>
</dbReference>
<accession>D8SNP4</accession>
<dbReference type="InParanoid" id="D8SNP4"/>
<evidence type="ECO:0000256" key="1">
    <source>
        <dbReference type="ARBA" id="ARBA00001947"/>
    </source>
</evidence>